<keyword evidence="9" id="KW-0325">Glycoprotein</keyword>
<reference evidence="19" key="1">
    <citation type="journal article" date="2004" name="Nature">
        <title>Genome duplication in the teleost fish Tetraodon nigroviridis reveals the early vertebrate proto-karyotype.</title>
        <authorList>
            <person name="Jaillon O."/>
            <person name="Aury J.-M."/>
            <person name="Brunet F."/>
            <person name="Petit J.-L."/>
            <person name="Stange-Thomann N."/>
            <person name="Mauceli E."/>
            <person name="Bouneau L."/>
            <person name="Fischer C."/>
            <person name="Ozouf-Costaz C."/>
            <person name="Bernot A."/>
            <person name="Nicaud S."/>
            <person name="Jaffe D."/>
            <person name="Fisher S."/>
            <person name="Lutfalla G."/>
            <person name="Dossat C."/>
            <person name="Segurens B."/>
            <person name="Dasilva C."/>
            <person name="Salanoubat M."/>
            <person name="Levy M."/>
            <person name="Boudet N."/>
            <person name="Castellano S."/>
            <person name="Anthouard V."/>
            <person name="Jubin C."/>
            <person name="Castelli V."/>
            <person name="Katinka M."/>
            <person name="Vacherie B."/>
            <person name="Biemont C."/>
            <person name="Skalli Z."/>
            <person name="Cattolico L."/>
            <person name="Poulain J."/>
            <person name="De Berardinis V."/>
            <person name="Cruaud C."/>
            <person name="Duprat S."/>
            <person name="Brottier P."/>
            <person name="Coutanceau J.-P."/>
            <person name="Gouzy J."/>
            <person name="Parra G."/>
            <person name="Lardier G."/>
            <person name="Chapple C."/>
            <person name="McKernan K.J."/>
            <person name="McEwan P."/>
            <person name="Bosak S."/>
            <person name="Kellis M."/>
            <person name="Volff J.-N."/>
            <person name="Guigo R."/>
            <person name="Zody M.C."/>
            <person name="Mesirov J."/>
            <person name="Lindblad-Toh K."/>
            <person name="Birren B."/>
            <person name="Nusbaum C."/>
            <person name="Kahn D."/>
            <person name="Robinson-Rechavi M."/>
            <person name="Laudet V."/>
            <person name="Schachter V."/>
            <person name="Quetier F."/>
            <person name="Saurin W."/>
            <person name="Scarpelli C."/>
            <person name="Wincker P."/>
            <person name="Lander E.S."/>
            <person name="Weissenbach J."/>
            <person name="Roest Crollius H."/>
        </authorList>
    </citation>
    <scope>NUCLEOTIDE SEQUENCE [LARGE SCALE GENOMIC DNA]</scope>
</reference>
<evidence type="ECO:0000256" key="10">
    <source>
        <dbReference type="ARBA" id="ARBA00023228"/>
    </source>
</evidence>
<keyword evidence="8" id="KW-1015">Disulfide bond</keyword>
<dbReference type="GO" id="GO:0072594">
    <property type="term" value="P:establishment of protein localization to organelle"/>
    <property type="evidence" value="ECO:0007669"/>
    <property type="project" value="TreeGrafter"/>
</dbReference>
<evidence type="ECO:0000256" key="2">
    <source>
        <dbReference type="ARBA" id="ARBA00022475"/>
    </source>
</evidence>
<dbReference type="PANTHER" id="PTHR11506">
    <property type="entry name" value="LYSOSOME-ASSOCIATED MEMBRANE GLYCOPROTEIN"/>
    <property type="match status" value="1"/>
</dbReference>
<dbReference type="Gene3D" id="2.40.160.110">
    <property type="match status" value="1"/>
</dbReference>
<dbReference type="InterPro" id="IPR018134">
    <property type="entry name" value="LAMP_CS"/>
</dbReference>
<dbReference type="STRING" id="99883.ENSTNIP00000002379"/>
<dbReference type="AlphaFoldDB" id="H3C2B1"/>
<keyword evidence="4" id="KW-0732">Signal</keyword>
<evidence type="ECO:0000256" key="14">
    <source>
        <dbReference type="PROSITE-ProRule" id="PRU00740"/>
    </source>
</evidence>
<dbReference type="GeneTree" id="ENSGT00950000182899"/>
<dbReference type="OMA" id="SDMAQPL"/>
<evidence type="ECO:0000259" key="16">
    <source>
        <dbReference type="Pfam" id="PF01299"/>
    </source>
</evidence>
<keyword evidence="2" id="KW-1003">Cell membrane</keyword>
<comment type="caution">
    <text evidence="14">Lacks conserved residue(s) required for the propagation of feature annotation.</text>
</comment>
<organism evidence="18 19">
    <name type="scientific">Tetraodon nigroviridis</name>
    <name type="common">Spotted green pufferfish</name>
    <name type="synonym">Chelonodon nigroviridis</name>
    <dbReference type="NCBI Taxonomy" id="99883"/>
    <lineage>
        <taxon>Eukaryota</taxon>
        <taxon>Metazoa</taxon>
        <taxon>Chordata</taxon>
        <taxon>Craniata</taxon>
        <taxon>Vertebrata</taxon>
        <taxon>Euteleostomi</taxon>
        <taxon>Actinopterygii</taxon>
        <taxon>Neopterygii</taxon>
        <taxon>Teleostei</taxon>
        <taxon>Neoteleostei</taxon>
        <taxon>Acanthomorphata</taxon>
        <taxon>Eupercaria</taxon>
        <taxon>Tetraodontiformes</taxon>
        <taxon>Tetradontoidea</taxon>
        <taxon>Tetraodontidae</taxon>
        <taxon>Tetraodon</taxon>
    </lineage>
</organism>
<name>H3C2B1_TETNG</name>
<evidence type="ECO:0000256" key="1">
    <source>
        <dbReference type="ARBA" id="ARBA00004251"/>
    </source>
</evidence>
<evidence type="ECO:0000256" key="7">
    <source>
        <dbReference type="ARBA" id="ARBA00023136"/>
    </source>
</evidence>
<dbReference type="Pfam" id="PF01299">
    <property type="entry name" value="Lamp2-like_luminal"/>
    <property type="match status" value="1"/>
</dbReference>
<protein>
    <recommendedName>
        <fullName evidence="13">Lysosome-associated membrane glycoprotein 1</fullName>
    </recommendedName>
</protein>
<keyword evidence="6 15" id="KW-1133">Transmembrane helix</keyword>
<evidence type="ECO:0000256" key="8">
    <source>
        <dbReference type="ARBA" id="ARBA00023157"/>
    </source>
</evidence>
<evidence type="ECO:0000259" key="17">
    <source>
        <dbReference type="Pfam" id="PF21222"/>
    </source>
</evidence>
<reference evidence="18" key="2">
    <citation type="submission" date="2025-08" db="UniProtKB">
        <authorList>
            <consortium name="Ensembl"/>
        </authorList>
    </citation>
    <scope>IDENTIFICATION</scope>
</reference>
<dbReference type="GO" id="GO:0005886">
    <property type="term" value="C:plasma membrane"/>
    <property type="evidence" value="ECO:0007669"/>
    <property type="project" value="UniProtKB-SubCell"/>
</dbReference>
<evidence type="ECO:0000313" key="19">
    <source>
        <dbReference type="Proteomes" id="UP000007303"/>
    </source>
</evidence>
<dbReference type="Pfam" id="PF21222">
    <property type="entry name" value="Lamp2_2nd"/>
    <property type="match status" value="1"/>
</dbReference>
<evidence type="ECO:0000256" key="13">
    <source>
        <dbReference type="ARBA" id="ARBA00074383"/>
    </source>
</evidence>
<dbReference type="Ensembl" id="ENSTNIT00000003969.1">
    <property type="protein sequence ID" value="ENSTNIP00000002379.1"/>
    <property type="gene ID" value="ENSTNIG00000001256.1"/>
</dbReference>
<dbReference type="PRINTS" id="PR00336">
    <property type="entry name" value="LYSASSOCTDMP"/>
</dbReference>
<dbReference type="GO" id="GO:0031902">
    <property type="term" value="C:late endosome membrane"/>
    <property type="evidence" value="ECO:0007669"/>
    <property type="project" value="TreeGrafter"/>
</dbReference>
<accession>H3C2B1</accession>
<feature type="domain" description="Lysosome-associated membrane glycoprotein 2-like transmembrane" evidence="17">
    <location>
        <begin position="277"/>
        <end position="308"/>
    </location>
</feature>
<evidence type="ECO:0000256" key="4">
    <source>
        <dbReference type="ARBA" id="ARBA00022729"/>
    </source>
</evidence>
<dbReference type="PROSITE" id="PS00311">
    <property type="entry name" value="LAMP_2"/>
    <property type="match status" value="1"/>
</dbReference>
<evidence type="ECO:0000256" key="15">
    <source>
        <dbReference type="SAM" id="Phobius"/>
    </source>
</evidence>
<keyword evidence="5" id="KW-0967">Endosome</keyword>
<evidence type="ECO:0000313" key="18">
    <source>
        <dbReference type="Ensembl" id="ENSTNIP00000002379.1"/>
    </source>
</evidence>
<evidence type="ECO:0000256" key="5">
    <source>
        <dbReference type="ARBA" id="ARBA00022753"/>
    </source>
</evidence>
<keyword evidence="3 14" id="KW-0812">Transmembrane</keyword>
<reference evidence="18" key="3">
    <citation type="submission" date="2025-09" db="UniProtKB">
        <authorList>
            <consortium name="Ensembl"/>
        </authorList>
    </citation>
    <scope>IDENTIFICATION</scope>
</reference>
<dbReference type="FunCoup" id="H3C2B1">
    <property type="interactions" value="345"/>
</dbReference>
<keyword evidence="19" id="KW-1185">Reference proteome</keyword>
<feature type="transmembrane region" description="Helical" evidence="15">
    <location>
        <begin position="275"/>
        <end position="298"/>
    </location>
</feature>
<dbReference type="InParanoid" id="H3C2B1"/>
<dbReference type="InterPro" id="IPR048524">
    <property type="entry name" value="Lamp2-like_TM"/>
</dbReference>
<dbReference type="PROSITE" id="PS51407">
    <property type="entry name" value="LAMP_3"/>
    <property type="match status" value="1"/>
</dbReference>
<evidence type="ECO:0000256" key="9">
    <source>
        <dbReference type="ARBA" id="ARBA00023180"/>
    </source>
</evidence>
<evidence type="ECO:0000256" key="6">
    <source>
        <dbReference type="ARBA" id="ARBA00022989"/>
    </source>
</evidence>
<comment type="subcellular location">
    <subcellularLocation>
        <location evidence="1">Cell membrane</location>
        <topology evidence="1">Single-pass type I membrane protein</topology>
    </subcellularLocation>
    <subcellularLocation>
        <location evidence="12">Cytolytic granule membrane</location>
        <topology evidence="12">Single-pass type I membrane protein</topology>
    </subcellularLocation>
    <subcellularLocation>
        <location evidence="11">Late endosome membrane</location>
        <topology evidence="11">Single-pass type I membrane protein</topology>
    </subcellularLocation>
    <subcellularLocation>
        <location evidence="14">Lysosome membrane</location>
        <topology evidence="14">Single-pass type I membrane protein</topology>
    </subcellularLocation>
</comment>
<dbReference type="Proteomes" id="UP000007303">
    <property type="component" value="Unassembled WGS sequence"/>
</dbReference>
<keyword evidence="7 14" id="KW-0472">Membrane</keyword>
<evidence type="ECO:0000256" key="3">
    <source>
        <dbReference type="ARBA" id="ARBA00022692"/>
    </source>
</evidence>
<sequence>MHRGPCPRTDRVPPARNRSRWAAVTLLSDALLQVRSRDLTSAIPKQKSKYLPYTKDLSVLYMTPTRGVPLGCLGVTVHLILAAVLHQTFATVAPPVTAQTTAAPPKEPGRPEKGTYQVTSSNGTVCLLASMGIQLNVTYNSTSQNKTLQEIMNIQPNLTSSSGSCNTSSALLKLTTDAEKTNLTFIFTLNATSNKYHLSEVSLTAAWPDMKELFVAQNQEPGLPARNPGVLLHMQTLGVAPDFAINTFQVQVQPFGVNGTQFAAAEECQLDEDNMLIPIVVGVALAGLVLVVLLAYLIGRKRSHAGYQSI</sequence>
<dbReference type="HOGENOM" id="CLU_055379_0_0_1"/>
<evidence type="ECO:0000256" key="12">
    <source>
        <dbReference type="ARBA" id="ARBA00060404"/>
    </source>
</evidence>
<dbReference type="FunFam" id="2.40.160.110:FF:000001">
    <property type="entry name" value="lysosome-associated membrane glycoprotein 2 isoform X2"/>
    <property type="match status" value="1"/>
</dbReference>
<proteinExistence type="inferred from homology"/>
<evidence type="ECO:0000256" key="11">
    <source>
        <dbReference type="ARBA" id="ARBA00037817"/>
    </source>
</evidence>
<dbReference type="PANTHER" id="PTHR11506:SF27">
    <property type="entry name" value="LYSOSOME-ASSOCIATED MEMBRANE GLYCOPROTEIN 1"/>
    <property type="match status" value="1"/>
</dbReference>
<keyword evidence="10 14" id="KW-0458">Lysosome</keyword>
<comment type="similarity">
    <text evidence="14">Belongs to the LAMP family.</text>
</comment>
<dbReference type="InterPro" id="IPR002000">
    <property type="entry name" value="Lysosome-assoc_membr_glycop"/>
</dbReference>
<dbReference type="InterPro" id="IPR048528">
    <property type="entry name" value="Lamp2-like_luminal"/>
</dbReference>
<feature type="domain" description="Lysosome-associated membrane glycoprotein 2-like luminal" evidence="16">
    <location>
        <begin position="111"/>
        <end position="219"/>
    </location>
</feature>
<dbReference type="GO" id="GO:0005765">
    <property type="term" value="C:lysosomal membrane"/>
    <property type="evidence" value="ECO:0007669"/>
    <property type="project" value="UniProtKB-SubCell"/>
</dbReference>